<feature type="domain" description="HTH luxR-type" evidence="5">
    <location>
        <begin position="203"/>
        <end position="268"/>
    </location>
</feature>
<keyword evidence="7" id="KW-1185">Reference proteome</keyword>
<dbReference type="InterPro" id="IPR016032">
    <property type="entry name" value="Sig_transdc_resp-reg_C-effctor"/>
</dbReference>
<dbReference type="PROSITE" id="PS50043">
    <property type="entry name" value="HTH_LUXR_2"/>
    <property type="match status" value="1"/>
</dbReference>
<dbReference type="PANTHER" id="PTHR44688">
    <property type="entry name" value="DNA-BINDING TRANSCRIPTIONAL ACTIVATOR DEVR_DOSR"/>
    <property type="match status" value="1"/>
</dbReference>
<dbReference type="KEGG" id="psai:C3B54_11552"/>
<dbReference type="OrthoDB" id="9808843at2"/>
<evidence type="ECO:0000259" key="5">
    <source>
        <dbReference type="PROSITE" id="PS50043"/>
    </source>
</evidence>
<evidence type="ECO:0000256" key="1">
    <source>
        <dbReference type="ARBA" id="ARBA00023015"/>
    </source>
</evidence>
<dbReference type="SMART" id="SM00421">
    <property type="entry name" value="HTH_LUXR"/>
    <property type="match status" value="1"/>
</dbReference>
<evidence type="ECO:0000256" key="2">
    <source>
        <dbReference type="ARBA" id="ARBA00023125"/>
    </source>
</evidence>
<dbReference type="RefSeq" id="WP_104913137.1">
    <property type="nucleotide sequence ID" value="NZ_CP026923.1"/>
</dbReference>
<keyword evidence="2" id="KW-0238">DNA-binding</keyword>
<evidence type="ECO:0000256" key="4">
    <source>
        <dbReference type="SAM" id="MobiDB-lite"/>
    </source>
</evidence>
<sequence length="270" mass="29390">MVKKSVSGEPAEAGSAQTVGQSGLAPYISSDPERLSKMLEFLTETPSPKELLRYLVHVPVFSPGPKAGALGMISGEAELVELASYGLTKKHGFVERRSVWQQIPPFVDFHDVLPVRRSVETMREAVTKAGIHLEPEEWVQSVLIQPVHGYRGAPIGAVVQLFDIEATEPLHPVITPKDFHSALVLAFKSEPFISGLADADKRLNSDLPLLTDRELTCLRLAARGYSNKEIAGQLRLSASTVKTSLSKVFDKLGTSKRTAAVEKARTLGIL</sequence>
<reference evidence="6 7" key="1">
    <citation type="submission" date="2018-02" db="EMBL/GenBank/DDBJ databases">
        <title>Complete genome of the streamlined marine actinobacterium Pontimonas salivibrio CL-TW6 adapted to coastal planktonic lifestype.</title>
        <authorList>
            <person name="Cho B.C."/>
            <person name="Hardies S.C."/>
            <person name="Jang G.I."/>
            <person name="Hwang C.Y."/>
        </authorList>
    </citation>
    <scope>NUCLEOTIDE SEQUENCE [LARGE SCALE GENOMIC DNA]</scope>
    <source>
        <strain evidence="6 7">CL-TW6</strain>
    </source>
</reference>
<protein>
    <submittedName>
        <fullName evidence="6">Response regulator</fullName>
    </submittedName>
</protein>
<proteinExistence type="predicted"/>
<dbReference type="CDD" id="cd06170">
    <property type="entry name" value="LuxR_C_like"/>
    <property type="match status" value="1"/>
</dbReference>
<name>A0A2L2BPE1_9MICO</name>
<dbReference type="GO" id="GO:0003677">
    <property type="term" value="F:DNA binding"/>
    <property type="evidence" value="ECO:0007669"/>
    <property type="project" value="UniProtKB-KW"/>
</dbReference>
<dbReference type="Pfam" id="PF00196">
    <property type="entry name" value="GerE"/>
    <property type="match status" value="1"/>
</dbReference>
<dbReference type="InterPro" id="IPR000792">
    <property type="entry name" value="Tscrpt_reg_LuxR_C"/>
</dbReference>
<gene>
    <name evidence="6" type="ORF">C3B54_11552</name>
</gene>
<dbReference type="GO" id="GO:0006355">
    <property type="term" value="P:regulation of DNA-templated transcription"/>
    <property type="evidence" value="ECO:0007669"/>
    <property type="project" value="InterPro"/>
</dbReference>
<keyword evidence="1" id="KW-0805">Transcription regulation</keyword>
<dbReference type="PANTHER" id="PTHR44688:SF16">
    <property type="entry name" value="DNA-BINDING TRANSCRIPTIONAL ACTIVATOR DEVR_DOSR"/>
    <property type="match status" value="1"/>
</dbReference>
<evidence type="ECO:0000313" key="7">
    <source>
        <dbReference type="Proteomes" id="UP000243077"/>
    </source>
</evidence>
<dbReference type="Gene3D" id="1.10.10.10">
    <property type="entry name" value="Winged helix-like DNA-binding domain superfamily/Winged helix DNA-binding domain"/>
    <property type="match status" value="1"/>
</dbReference>
<dbReference type="SUPFAM" id="SSF46894">
    <property type="entry name" value="C-terminal effector domain of the bipartite response regulators"/>
    <property type="match status" value="1"/>
</dbReference>
<dbReference type="EMBL" id="CP026923">
    <property type="protein sequence ID" value="AVG23540.1"/>
    <property type="molecule type" value="Genomic_DNA"/>
</dbReference>
<dbReference type="AlphaFoldDB" id="A0A2L2BPE1"/>
<keyword evidence="3" id="KW-0804">Transcription</keyword>
<organism evidence="6 7">
    <name type="scientific">Pontimonas salivibrio</name>
    <dbReference type="NCBI Taxonomy" id="1159327"/>
    <lineage>
        <taxon>Bacteria</taxon>
        <taxon>Bacillati</taxon>
        <taxon>Actinomycetota</taxon>
        <taxon>Actinomycetes</taxon>
        <taxon>Micrococcales</taxon>
        <taxon>Microbacteriaceae</taxon>
        <taxon>Pontimonas</taxon>
    </lineage>
</organism>
<accession>A0A2L2BPE1</accession>
<dbReference type="Proteomes" id="UP000243077">
    <property type="component" value="Chromosome"/>
</dbReference>
<evidence type="ECO:0000256" key="3">
    <source>
        <dbReference type="ARBA" id="ARBA00023163"/>
    </source>
</evidence>
<dbReference type="InterPro" id="IPR036388">
    <property type="entry name" value="WH-like_DNA-bd_sf"/>
</dbReference>
<evidence type="ECO:0000313" key="6">
    <source>
        <dbReference type="EMBL" id="AVG23540.1"/>
    </source>
</evidence>
<feature type="region of interest" description="Disordered" evidence="4">
    <location>
        <begin position="1"/>
        <end position="24"/>
    </location>
</feature>
<dbReference type="PRINTS" id="PR00038">
    <property type="entry name" value="HTHLUXR"/>
</dbReference>